<protein>
    <submittedName>
        <fullName evidence="6">Patatin</fullName>
    </submittedName>
</protein>
<dbReference type="SUPFAM" id="SSF52151">
    <property type="entry name" value="FabD/lysophospholipase-like"/>
    <property type="match status" value="1"/>
</dbReference>
<dbReference type="PROSITE" id="PS51635">
    <property type="entry name" value="PNPLA"/>
    <property type="match status" value="1"/>
</dbReference>
<evidence type="ECO:0000313" key="7">
    <source>
        <dbReference type="Proteomes" id="UP000249185"/>
    </source>
</evidence>
<keyword evidence="3 4" id="KW-0443">Lipid metabolism</keyword>
<dbReference type="GO" id="GO:0016787">
    <property type="term" value="F:hydrolase activity"/>
    <property type="evidence" value="ECO:0007669"/>
    <property type="project" value="UniProtKB-UniRule"/>
</dbReference>
<evidence type="ECO:0000313" key="6">
    <source>
        <dbReference type="EMBL" id="PZQ49370.1"/>
    </source>
</evidence>
<evidence type="ECO:0000256" key="3">
    <source>
        <dbReference type="ARBA" id="ARBA00023098"/>
    </source>
</evidence>
<keyword evidence="1 4" id="KW-0378">Hydrolase</keyword>
<keyword evidence="2 4" id="KW-0442">Lipid degradation</keyword>
<dbReference type="EMBL" id="QFPW01000007">
    <property type="protein sequence ID" value="PZQ49370.1"/>
    <property type="molecule type" value="Genomic_DNA"/>
</dbReference>
<comment type="caution">
    <text evidence="6">The sequence shown here is derived from an EMBL/GenBank/DDBJ whole genome shotgun (WGS) entry which is preliminary data.</text>
</comment>
<evidence type="ECO:0000259" key="5">
    <source>
        <dbReference type="PROSITE" id="PS51635"/>
    </source>
</evidence>
<evidence type="ECO:0000256" key="4">
    <source>
        <dbReference type="PROSITE-ProRule" id="PRU01161"/>
    </source>
</evidence>
<accession>A0A2W5QD84</accession>
<feature type="active site" description="Proton acceptor" evidence="4">
    <location>
        <position position="206"/>
    </location>
</feature>
<evidence type="ECO:0000256" key="1">
    <source>
        <dbReference type="ARBA" id="ARBA00022801"/>
    </source>
</evidence>
<dbReference type="Proteomes" id="UP000249185">
    <property type="component" value="Unassembled WGS sequence"/>
</dbReference>
<comment type="caution">
    <text evidence="4">Lacks conserved residue(s) required for the propagation of feature annotation.</text>
</comment>
<dbReference type="GO" id="GO:0016042">
    <property type="term" value="P:lipid catabolic process"/>
    <property type="evidence" value="ECO:0007669"/>
    <property type="project" value="UniProtKB-UniRule"/>
</dbReference>
<gene>
    <name evidence="6" type="ORF">DI556_10875</name>
</gene>
<name>A0A2W5QD84_RHOSU</name>
<feature type="active site" description="Nucleophile" evidence="4">
    <location>
        <position position="42"/>
    </location>
</feature>
<dbReference type="Pfam" id="PF01734">
    <property type="entry name" value="Patatin"/>
    <property type="match status" value="1"/>
</dbReference>
<evidence type="ECO:0000256" key="2">
    <source>
        <dbReference type="ARBA" id="ARBA00022963"/>
    </source>
</evidence>
<reference evidence="6 7" key="1">
    <citation type="submission" date="2017-08" db="EMBL/GenBank/DDBJ databases">
        <title>Infants hospitalized years apart are colonized by the same room-sourced microbial strains.</title>
        <authorList>
            <person name="Brooks B."/>
            <person name="Olm M.R."/>
            <person name="Firek B.A."/>
            <person name="Baker R."/>
            <person name="Thomas B.C."/>
            <person name="Morowitz M.J."/>
            <person name="Banfield J.F."/>
        </authorList>
    </citation>
    <scope>NUCLEOTIDE SEQUENCE [LARGE SCALE GENOMIC DNA]</scope>
    <source>
        <strain evidence="6">S2_005_002_R2_34</strain>
    </source>
</reference>
<dbReference type="PANTHER" id="PTHR14226:SF78">
    <property type="entry name" value="SLR0060 PROTEIN"/>
    <property type="match status" value="1"/>
</dbReference>
<organism evidence="6 7">
    <name type="scientific">Rhodovulum sulfidophilum</name>
    <name type="common">Rhodobacter sulfidophilus</name>
    <dbReference type="NCBI Taxonomy" id="35806"/>
    <lineage>
        <taxon>Bacteria</taxon>
        <taxon>Pseudomonadati</taxon>
        <taxon>Pseudomonadota</taxon>
        <taxon>Alphaproteobacteria</taxon>
        <taxon>Rhodobacterales</taxon>
        <taxon>Paracoccaceae</taxon>
        <taxon>Rhodovulum</taxon>
    </lineage>
</organism>
<dbReference type="InterPro" id="IPR016035">
    <property type="entry name" value="Acyl_Trfase/lysoPLipase"/>
</dbReference>
<dbReference type="InterPro" id="IPR002641">
    <property type="entry name" value="PNPLA_dom"/>
</dbReference>
<feature type="domain" description="PNPLA" evidence="5">
    <location>
        <begin position="8"/>
        <end position="219"/>
    </location>
</feature>
<feature type="short sequence motif" description="GXGXXG" evidence="4">
    <location>
        <begin position="12"/>
        <end position="17"/>
    </location>
</feature>
<sequence>MSKITINLALQGGGAHGAFTWGALDRLLQEERIEIEGVTATSAGAMNAAALKHGFVVGGREGARKALSDFWLSLTGLDGLGSEAVMDWLRFVAPSPGLTARALEFHPAVVASGALTRVFSPYQFNPTNYHPLRDTVEALLDDATMRSRVGPKLFVNATNVRSGKSRIFHGADVTTEAILASACLPTLYQAIEIDDPKTGRREAYWDGGYVGNPALYPLFYDTKTPDIVIIHINPLYREELPTTASEIESRINEISFNASLLRELRAIAFVNRMLDAGTLAEGAMKRNYVHSVSDDKLMNQLGLVSKMTPNRALLLQLRDAGFAAMDGFLGSCATKLNRQSSLDLRAVVAAEGDI</sequence>
<dbReference type="PANTHER" id="PTHR14226">
    <property type="entry name" value="NEUROPATHY TARGET ESTERASE/SWISS CHEESE D.MELANOGASTER"/>
    <property type="match status" value="1"/>
</dbReference>
<proteinExistence type="predicted"/>
<dbReference type="Gene3D" id="3.40.1090.10">
    <property type="entry name" value="Cytosolic phospholipase A2 catalytic domain"/>
    <property type="match status" value="2"/>
</dbReference>
<feature type="short sequence motif" description="DGA/G" evidence="4">
    <location>
        <begin position="206"/>
        <end position="208"/>
    </location>
</feature>
<dbReference type="InterPro" id="IPR050301">
    <property type="entry name" value="NTE"/>
</dbReference>
<dbReference type="AlphaFoldDB" id="A0A2W5QD84"/>